<comment type="caution">
    <text evidence="1">The sequence shown here is derived from an EMBL/GenBank/DDBJ whole genome shotgun (WGS) entry which is preliminary data.</text>
</comment>
<organism evidence="1 2">
    <name type="scientific">Handroanthus impetiginosus</name>
    <dbReference type="NCBI Taxonomy" id="429701"/>
    <lineage>
        <taxon>Eukaryota</taxon>
        <taxon>Viridiplantae</taxon>
        <taxon>Streptophyta</taxon>
        <taxon>Embryophyta</taxon>
        <taxon>Tracheophyta</taxon>
        <taxon>Spermatophyta</taxon>
        <taxon>Magnoliopsida</taxon>
        <taxon>eudicotyledons</taxon>
        <taxon>Gunneridae</taxon>
        <taxon>Pentapetalae</taxon>
        <taxon>asterids</taxon>
        <taxon>lamiids</taxon>
        <taxon>Lamiales</taxon>
        <taxon>Bignoniaceae</taxon>
        <taxon>Crescentiina</taxon>
        <taxon>Tabebuia alliance</taxon>
        <taxon>Handroanthus</taxon>
    </lineage>
</organism>
<reference evidence="2" key="1">
    <citation type="journal article" date="2018" name="Gigascience">
        <title>Genome assembly of the Pink Ipe (Handroanthus impetiginosus, Bignoniaceae), a highly valued, ecologically keystone Neotropical timber forest tree.</title>
        <authorList>
            <person name="Silva-Junior O.B."/>
            <person name="Grattapaglia D."/>
            <person name="Novaes E."/>
            <person name="Collevatti R.G."/>
        </authorList>
    </citation>
    <scope>NUCLEOTIDE SEQUENCE [LARGE SCALE GENOMIC DNA]</scope>
    <source>
        <strain evidence="2">cv. UFG-1</strain>
    </source>
</reference>
<dbReference type="PANTHER" id="PTHR34792">
    <property type="entry name" value="OS02G0121500 PROTEIN"/>
    <property type="match status" value="1"/>
</dbReference>
<dbReference type="PANTHER" id="PTHR34792:SF1">
    <property type="entry name" value="OS02G0121500 PROTEIN"/>
    <property type="match status" value="1"/>
</dbReference>
<proteinExistence type="predicted"/>
<keyword evidence="2" id="KW-1185">Reference proteome</keyword>
<dbReference type="AlphaFoldDB" id="A0A2G9G5E5"/>
<dbReference type="InterPro" id="IPR040305">
    <property type="entry name" value="At1g75730-like"/>
</dbReference>
<evidence type="ECO:0000313" key="1">
    <source>
        <dbReference type="EMBL" id="PIN00521.1"/>
    </source>
</evidence>
<sequence length="205" mass="22757">MGSIGFDTEESQPSTTECKKYKLQEKLLNDCGAVNFALVPRKQRSGCGSDANDGINTAGYSREAFKQFHFSYEQSQKHSAVFLSLSQNGCSSTFHSRSSSAAAAPQVHVPPYTYSSAGFAGPHLQDWQNGGRDAQALFPHLHSVLGSKYQRSSPQQQQLMPVNSSFLLPRVERHNRHLNPAYERNSTTLQSDNILQLQLLCHKNL</sequence>
<dbReference type="EMBL" id="NKXS01006914">
    <property type="protein sequence ID" value="PIN00521.1"/>
    <property type="molecule type" value="Genomic_DNA"/>
</dbReference>
<dbReference type="Proteomes" id="UP000231279">
    <property type="component" value="Unassembled WGS sequence"/>
</dbReference>
<evidence type="ECO:0000313" key="2">
    <source>
        <dbReference type="Proteomes" id="UP000231279"/>
    </source>
</evidence>
<accession>A0A2G9G5E5</accession>
<gene>
    <name evidence="1" type="ORF">CDL12_26977</name>
</gene>
<name>A0A2G9G5E5_9LAMI</name>
<dbReference type="OrthoDB" id="778649at2759"/>
<protein>
    <submittedName>
        <fullName evidence="1">Uncharacterized protein</fullName>
    </submittedName>
</protein>